<protein>
    <submittedName>
        <fullName evidence="1">Uncharacterized protein</fullName>
    </submittedName>
</protein>
<dbReference type="AlphaFoldDB" id="A0A6G0WKB2"/>
<evidence type="ECO:0000313" key="1">
    <source>
        <dbReference type="EMBL" id="KAF0727667.1"/>
    </source>
</evidence>
<reference evidence="1 2" key="1">
    <citation type="submission" date="2019-07" db="EMBL/GenBank/DDBJ databases">
        <title>Genomics analysis of Aphanomyces spp. identifies a new class of oomycete effector associated with host adaptation.</title>
        <authorList>
            <person name="Gaulin E."/>
        </authorList>
    </citation>
    <scope>NUCLEOTIDE SEQUENCE [LARGE SCALE GENOMIC DNA]</scope>
    <source>
        <strain evidence="1 2">ATCC 201684</strain>
    </source>
</reference>
<dbReference type="VEuPathDB" id="FungiDB:AeMF1_009145"/>
<organism evidence="1 2">
    <name type="scientific">Aphanomyces euteiches</name>
    <dbReference type="NCBI Taxonomy" id="100861"/>
    <lineage>
        <taxon>Eukaryota</taxon>
        <taxon>Sar</taxon>
        <taxon>Stramenopiles</taxon>
        <taxon>Oomycota</taxon>
        <taxon>Saprolegniomycetes</taxon>
        <taxon>Saprolegniales</taxon>
        <taxon>Verrucalvaceae</taxon>
        <taxon>Aphanomyces</taxon>
    </lineage>
</organism>
<evidence type="ECO:0000313" key="2">
    <source>
        <dbReference type="Proteomes" id="UP000481153"/>
    </source>
</evidence>
<keyword evidence="2" id="KW-1185">Reference proteome</keyword>
<dbReference type="Proteomes" id="UP000481153">
    <property type="component" value="Unassembled WGS sequence"/>
</dbReference>
<accession>A0A6G0WKB2</accession>
<dbReference type="EMBL" id="VJMJ01000191">
    <property type="protein sequence ID" value="KAF0727667.1"/>
    <property type="molecule type" value="Genomic_DNA"/>
</dbReference>
<name>A0A6G0WKB2_9STRA</name>
<gene>
    <name evidence="1" type="ORF">Ae201684_014295</name>
</gene>
<sequence>MPRGESKKRRHEPPPRRPPSEVAELALHLMCVDLNQWRLFDASSLVALCNTSKKLHGAIPWNEVVMQIATPIIHKKHIMALKRALMKKELIGPHHIWWWSSPEFEQDEKKILASTMTQDDIMEHCMIPRHRPSWMQAFYRLHGRYQATFLGQRHQLHLSFLCTFHQLADHLKESLFHDRSPQCYVNGICCMSDDVISQYLPAQGTNVISINCPDFGQPHMFDLTITSFHLTLQPHDVSTAPVVTKHVPLQTSTPITNEEGLSVDKWFPHLSAFISQKGCVSLGRQAHHYMMILAGEEIVHRHGKHMGSLQRYLESADQHCRRWLSRSLDGSGTSEDSDDESPTFTSANIEQEVQIDSMETFNADLCYPHLAKFVAAKGWQSIELNVFRSRYAMVCKGVQSKSIQAWEMTATEAFSLQHMLRELNACVCTANVKLRNQQIKSLKVKEDAIPKDKEHLRFLVYMKHATVLNQGTVFSVAERYGHYVNALVGHNIFLPPTPPVLVVQFELSYREPESEYADLSHLISIGLVEPGEYPKTRVSARFVDSNSDFPVLCWKNGHSHFLVGRNTVHPANDEARWGYFHRECPIKSGDTVSLIYNRNQGTVQFAHNQNLMSFYFAGVHRCNFYETGLMVFVALERDNVQVRSIDTPNTNFIEPTEKRRCFDFSVEPEVF</sequence>
<proteinExistence type="predicted"/>
<comment type="caution">
    <text evidence="1">The sequence shown here is derived from an EMBL/GenBank/DDBJ whole genome shotgun (WGS) entry which is preliminary data.</text>
</comment>